<dbReference type="PANTHER" id="PTHR47074">
    <property type="entry name" value="BNAC02G40300D PROTEIN"/>
    <property type="match status" value="1"/>
</dbReference>
<dbReference type="OMA" id="CAKAMAC"/>
<dbReference type="InterPro" id="IPR012337">
    <property type="entry name" value="RNaseH-like_sf"/>
</dbReference>
<dbReference type="GO" id="GO:0003676">
    <property type="term" value="F:nucleic acid binding"/>
    <property type="evidence" value="ECO:0007669"/>
    <property type="project" value="InterPro"/>
</dbReference>
<dbReference type="Gramene" id="TRITD4Bv1G058690.1">
    <property type="protein sequence ID" value="TRITD4Bv1G058690.1"/>
    <property type="gene ID" value="TRITD4Bv1G058690"/>
</dbReference>
<accession>A0A9R0WBP5</accession>
<dbReference type="GO" id="GO:0004523">
    <property type="term" value="F:RNA-DNA hybrid ribonuclease activity"/>
    <property type="evidence" value="ECO:0007669"/>
    <property type="project" value="InterPro"/>
</dbReference>
<name>A0A9R0WBP5_TRITD</name>
<dbReference type="InterPro" id="IPR044730">
    <property type="entry name" value="RNase_H-like_dom_plant"/>
</dbReference>
<dbReference type="Pfam" id="PF13456">
    <property type="entry name" value="RVT_3"/>
    <property type="match status" value="1"/>
</dbReference>
<reference evidence="2 3" key="1">
    <citation type="submission" date="2017-09" db="EMBL/GenBank/DDBJ databases">
        <authorList>
            <consortium name="International Durum Wheat Genome Sequencing Consortium (IDWGSC)"/>
            <person name="Milanesi L."/>
        </authorList>
    </citation>
    <scope>NUCLEOTIDE SEQUENCE [LARGE SCALE GENOMIC DNA]</scope>
    <source>
        <strain evidence="3">cv. Svevo</strain>
    </source>
</reference>
<dbReference type="SUPFAM" id="SSF53098">
    <property type="entry name" value="Ribonuclease H-like"/>
    <property type="match status" value="1"/>
</dbReference>
<keyword evidence="3" id="KW-1185">Reference proteome</keyword>
<dbReference type="Gene3D" id="3.30.420.10">
    <property type="entry name" value="Ribonuclease H-like superfamily/Ribonuclease H"/>
    <property type="match status" value="1"/>
</dbReference>
<dbReference type="InterPro" id="IPR052929">
    <property type="entry name" value="RNase_H-like_EbsB-rel"/>
</dbReference>
<dbReference type="Proteomes" id="UP000324705">
    <property type="component" value="Chromosome 4B"/>
</dbReference>
<dbReference type="CDD" id="cd06222">
    <property type="entry name" value="RNase_H_like"/>
    <property type="match status" value="1"/>
</dbReference>
<dbReference type="EMBL" id="LT934118">
    <property type="protein sequence ID" value="VAI04265.1"/>
    <property type="molecule type" value="Genomic_DNA"/>
</dbReference>
<evidence type="ECO:0000259" key="1">
    <source>
        <dbReference type="Pfam" id="PF13456"/>
    </source>
</evidence>
<dbReference type="AlphaFoldDB" id="A0A9R0WBP5"/>
<proteinExistence type="predicted"/>
<feature type="domain" description="RNase H type-1" evidence="1">
    <location>
        <begin position="133"/>
        <end position="252"/>
    </location>
</feature>
<dbReference type="InterPro" id="IPR002156">
    <property type="entry name" value="RNaseH_domain"/>
</dbReference>
<evidence type="ECO:0000313" key="3">
    <source>
        <dbReference type="Proteomes" id="UP000324705"/>
    </source>
</evidence>
<sequence length="287" mass="32558">MAHRCTFARALWHELKEAWNLPPEQEVEYTGRDWVLILLDKVSEDMKQKFMLFWWRVWHHRNDAIFAKGKAKISHSARFLQNYLANIRLIAEGTSEIDRKGKSPMVNLPSVQQHDHTKEKGWTMPELGWAKVNVDGSFLEENRSGAWGAVIRDHDGRIILSAWDYIPRCNGADCAKAMACLEGLRMAMSGTNLPLIIETDCSSVTKALILSSIDRSEVATIVKEFQAMKGNREVKVCKVDRRDNRLAHSLAQLGRRELRGGVMQGSVPTCVLSEALHDCTNYVSLLN</sequence>
<dbReference type="PANTHER" id="PTHR47074:SF11">
    <property type="entry name" value="REVERSE TRANSCRIPTASE-LIKE PROTEIN"/>
    <property type="match status" value="1"/>
</dbReference>
<gene>
    <name evidence="2" type="ORF">TRITD_4Bv1G058690</name>
</gene>
<dbReference type="InterPro" id="IPR036397">
    <property type="entry name" value="RNaseH_sf"/>
</dbReference>
<organism evidence="2 3">
    <name type="scientific">Triticum turgidum subsp. durum</name>
    <name type="common">Durum wheat</name>
    <name type="synonym">Triticum durum</name>
    <dbReference type="NCBI Taxonomy" id="4567"/>
    <lineage>
        <taxon>Eukaryota</taxon>
        <taxon>Viridiplantae</taxon>
        <taxon>Streptophyta</taxon>
        <taxon>Embryophyta</taxon>
        <taxon>Tracheophyta</taxon>
        <taxon>Spermatophyta</taxon>
        <taxon>Magnoliopsida</taxon>
        <taxon>Liliopsida</taxon>
        <taxon>Poales</taxon>
        <taxon>Poaceae</taxon>
        <taxon>BOP clade</taxon>
        <taxon>Pooideae</taxon>
        <taxon>Triticodae</taxon>
        <taxon>Triticeae</taxon>
        <taxon>Triticinae</taxon>
        <taxon>Triticum</taxon>
    </lineage>
</organism>
<protein>
    <recommendedName>
        <fullName evidence="1">RNase H type-1 domain-containing protein</fullName>
    </recommendedName>
</protein>
<evidence type="ECO:0000313" key="2">
    <source>
        <dbReference type="EMBL" id="VAI04265.1"/>
    </source>
</evidence>